<evidence type="ECO:0000313" key="1">
    <source>
        <dbReference type="EMBL" id="KAF5776211.1"/>
    </source>
</evidence>
<gene>
    <name evidence="1" type="ORF">HanXRQr2_Chr12g0521721</name>
</gene>
<dbReference type="AlphaFoldDB" id="A0A9K3EP23"/>
<reference evidence="1" key="1">
    <citation type="journal article" date="2017" name="Nature">
        <title>The sunflower genome provides insights into oil metabolism, flowering and Asterid evolution.</title>
        <authorList>
            <person name="Badouin H."/>
            <person name="Gouzy J."/>
            <person name="Grassa C.J."/>
            <person name="Murat F."/>
            <person name="Staton S.E."/>
            <person name="Cottret L."/>
            <person name="Lelandais-Briere C."/>
            <person name="Owens G.L."/>
            <person name="Carrere S."/>
            <person name="Mayjonade B."/>
            <person name="Legrand L."/>
            <person name="Gill N."/>
            <person name="Kane N.C."/>
            <person name="Bowers J.E."/>
            <person name="Hubner S."/>
            <person name="Bellec A."/>
            <person name="Berard A."/>
            <person name="Berges H."/>
            <person name="Blanchet N."/>
            <person name="Boniface M.C."/>
            <person name="Brunel D."/>
            <person name="Catrice O."/>
            <person name="Chaidir N."/>
            <person name="Claudel C."/>
            <person name="Donnadieu C."/>
            <person name="Faraut T."/>
            <person name="Fievet G."/>
            <person name="Helmstetter N."/>
            <person name="King M."/>
            <person name="Knapp S.J."/>
            <person name="Lai Z."/>
            <person name="Le Paslier M.C."/>
            <person name="Lippi Y."/>
            <person name="Lorenzon L."/>
            <person name="Mandel J.R."/>
            <person name="Marage G."/>
            <person name="Marchand G."/>
            <person name="Marquand E."/>
            <person name="Bret-Mestries E."/>
            <person name="Morien E."/>
            <person name="Nambeesan S."/>
            <person name="Nguyen T."/>
            <person name="Pegot-Espagnet P."/>
            <person name="Pouilly N."/>
            <person name="Raftis F."/>
            <person name="Sallet E."/>
            <person name="Schiex T."/>
            <person name="Thomas J."/>
            <person name="Vandecasteele C."/>
            <person name="Vares D."/>
            <person name="Vear F."/>
            <person name="Vautrin S."/>
            <person name="Crespi M."/>
            <person name="Mangin B."/>
            <person name="Burke J.M."/>
            <person name="Salse J."/>
            <person name="Munos S."/>
            <person name="Vincourt P."/>
            <person name="Rieseberg L.H."/>
            <person name="Langlade N.B."/>
        </authorList>
    </citation>
    <scope>NUCLEOTIDE SEQUENCE</scope>
    <source>
        <tissue evidence="1">Leaves</tissue>
    </source>
</reference>
<evidence type="ECO:0000313" key="2">
    <source>
        <dbReference type="Proteomes" id="UP000215914"/>
    </source>
</evidence>
<reference evidence="1" key="2">
    <citation type="submission" date="2020-06" db="EMBL/GenBank/DDBJ databases">
        <title>Helianthus annuus Genome sequencing and assembly Release 2.</title>
        <authorList>
            <person name="Gouzy J."/>
            <person name="Langlade N."/>
            <person name="Munos S."/>
        </authorList>
    </citation>
    <scope>NUCLEOTIDE SEQUENCE</scope>
    <source>
        <tissue evidence="1">Leaves</tissue>
    </source>
</reference>
<name>A0A9K3EP23_HELAN</name>
<comment type="caution">
    <text evidence="1">The sequence shown here is derived from an EMBL/GenBank/DDBJ whole genome shotgun (WGS) entry which is preliminary data.</text>
</comment>
<protein>
    <submittedName>
        <fullName evidence="1">Uncharacterized protein</fullName>
    </submittedName>
</protein>
<dbReference type="Gramene" id="mRNA:HanXRQr2_Chr12g0521721">
    <property type="protein sequence ID" value="CDS:HanXRQr2_Chr12g0521721.1"/>
    <property type="gene ID" value="HanXRQr2_Chr12g0521721"/>
</dbReference>
<keyword evidence="2" id="KW-1185">Reference proteome</keyword>
<dbReference type="EMBL" id="MNCJ02000327">
    <property type="protein sequence ID" value="KAF5776211.1"/>
    <property type="molecule type" value="Genomic_DNA"/>
</dbReference>
<sequence length="55" mass="6222">MGLPSGNTTADPFCRSVKMEKRCLVTDRGEGGKEREGVCVWWGSCHLNQSHIFFY</sequence>
<accession>A0A9K3EP23</accession>
<organism evidence="1 2">
    <name type="scientific">Helianthus annuus</name>
    <name type="common">Common sunflower</name>
    <dbReference type="NCBI Taxonomy" id="4232"/>
    <lineage>
        <taxon>Eukaryota</taxon>
        <taxon>Viridiplantae</taxon>
        <taxon>Streptophyta</taxon>
        <taxon>Embryophyta</taxon>
        <taxon>Tracheophyta</taxon>
        <taxon>Spermatophyta</taxon>
        <taxon>Magnoliopsida</taxon>
        <taxon>eudicotyledons</taxon>
        <taxon>Gunneridae</taxon>
        <taxon>Pentapetalae</taxon>
        <taxon>asterids</taxon>
        <taxon>campanulids</taxon>
        <taxon>Asterales</taxon>
        <taxon>Asteraceae</taxon>
        <taxon>Asteroideae</taxon>
        <taxon>Heliantheae alliance</taxon>
        <taxon>Heliantheae</taxon>
        <taxon>Helianthus</taxon>
    </lineage>
</organism>
<proteinExistence type="predicted"/>
<dbReference type="Proteomes" id="UP000215914">
    <property type="component" value="Unassembled WGS sequence"/>
</dbReference>